<keyword evidence="1" id="KW-0732">Signal</keyword>
<gene>
    <name evidence="2" type="ORF">KIH39_05625</name>
</gene>
<organism evidence="2 3">
    <name type="scientific">Telmatocola sphagniphila</name>
    <dbReference type="NCBI Taxonomy" id="1123043"/>
    <lineage>
        <taxon>Bacteria</taxon>
        <taxon>Pseudomonadati</taxon>
        <taxon>Planctomycetota</taxon>
        <taxon>Planctomycetia</taxon>
        <taxon>Gemmatales</taxon>
        <taxon>Gemmataceae</taxon>
    </lineage>
</organism>
<name>A0A8E6B8M9_9BACT</name>
<proteinExistence type="predicted"/>
<reference evidence="2" key="1">
    <citation type="submission" date="2021-05" db="EMBL/GenBank/DDBJ databases">
        <title>Complete genome sequence of the cellulolytic planctomycete Telmatocola sphagniphila SP2T and characterization of the first cellulase from planctomycetes.</title>
        <authorList>
            <person name="Rakitin A.L."/>
            <person name="Beletsky A.V."/>
            <person name="Naumoff D.G."/>
            <person name="Kulichevskaya I.S."/>
            <person name="Mardanov A.V."/>
            <person name="Ravin N.V."/>
            <person name="Dedysh S.N."/>
        </authorList>
    </citation>
    <scope>NUCLEOTIDE SEQUENCE</scope>
    <source>
        <strain evidence="2">SP2T</strain>
    </source>
</reference>
<dbReference type="EMBL" id="CP074694">
    <property type="protein sequence ID" value="QVL33392.1"/>
    <property type="molecule type" value="Genomic_DNA"/>
</dbReference>
<evidence type="ECO:0008006" key="4">
    <source>
        <dbReference type="Google" id="ProtNLM"/>
    </source>
</evidence>
<keyword evidence="3" id="KW-1185">Reference proteome</keyword>
<feature type="signal peptide" evidence="1">
    <location>
        <begin position="1"/>
        <end position="20"/>
    </location>
</feature>
<dbReference type="KEGG" id="tsph:KIH39_05625"/>
<accession>A0A8E6B8M9</accession>
<evidence type="ECO:0000256" key="1">
    <source>
        <dbReference type="SAM" id="SignalP"/>
    </source>
</evidence>
<dbReference type="PROSITE" id="PS51257">
    <property type="entry name" value="PROKAR_LIPOPROTEIN"/>
    <property type="match status" value="1"/>
</dbReference>
<dbReference type="RefSeq" id="WP_213498281.1">
    <property type="nucleotide sequence ID" value="NZ_CP074694.1"/>
</dbReference>
<sequence length="415" mass="47172">MRNRFGLASLILLVSTNLFAACPFCSTSGKTFSDEVRQAQLILFGTMKNAKKDPKEFGKGTTDLHIEVLIKDDNYIKDQKVITLPRYLPETDPDKPTKWLVFCEIYKGQIDPYRGIPVSNNSKVAEYLQGAQKLLDKDPVTKLQFYFKYLDSDENDIANDALMEFGNADYKDVRNAAKYFSAKSLAKWLTDENTHPSRLGLYGSLLGDCGDPKIHSEIFKKILSDPKRRPVTGLDGIIAGYAMLNPKEGIQFLQKLFYDQKQQTLATGLFPSAVSGVWDEKNPGREEFLTRYAGLRAVRFFALYRPDLLNKKQTIELLMPLLFEDDICDLVMDDFRKMECWEYADAILRLYENPLFVSTAVVRRAIIRFALKVPNNPKAVSFIKARRAEDADLVQSVEELLDQEKPAASAPEVKK</sequence>
<dbReference type="Proteomes" id="UP000676194">
    <property type="component" value="Chromosome"/>
</dbReference>
<protein>
    <recommendedName>
        <fullName evidence="4">HEAT repeat domain-containing protein</fullName>
    </recommendedName>
</protein>
<evidence type="ECO:0000313" key="2">
    <source>
        <dbReference type="EMBL" id="QVL33392.1"/>
    </source>
</evidence>
<evidence type="ECO:0000313" key="3">
    <source>
        <dbReference type="Proteomes" id="UP000676194"/>
    </source>
</evidence>
<dbReference type="AlphaFoldDB" id="A0A8E6B8M9"/>
<feature type="chain" id="PRO_5034125086" description="HEAT repeat domain-containing protein" evidence="1">
    <location>
        <begin position="21"/>
        <end position="415"/>
    </location>
</feature>